<evidence type="ECO:0000256" key="6">
    <source>
        <dbReference type="ARBA" id="ARBA00022884"/>
    </source>
</evidence>
<keyword evidence="10" id="KW-1185">Reference proteome</keyword>
<dbReference type="Pfam" id="PF00773">
    <property type="entry name" value="RNB"/>
    <property type="match status" value="1"/>
</dbReference>
<dbReference type="EC" id="3.1.13.1" evidence="7"/>
<dbReference type="InterPro" id="IPR004476">
    <property type="entry name" value="RNase_II/RNase_R"/>
</dbReference>
<dbReference type="HAMAP" id="MF_01895">
    <property type="entry name" value="RNase_R"/>
    <property type="match status" value="1"/>
</dbReference>
<dbReference type="GO" id="GO:0003723">
    <property type="term" value="F:RNA binding"/>
    <property type="evidence" value="ECO:0007669"/>
    <property type="project" value="UniProtKB-UniRule"/>
</dbReference>
<dbReference type="GO" id="GO:0006402">
    <property type="term" value="P:mRNA catabolic process"/>
    <property type="evidence" value="ECO:0007669"/>
    <property type="project" value="TreeGrafter"/>
</dbReference>
<evidence type="ECO:0000313" key="9">
    <source>
        <dbReference type="EMBL" id="QDF64769.1"/>
    </source>
</evidence>
<dbReference type="SUPFAM" id="SSF50249">
    <property type="entry name" value="Nucleic acid-binding proteins"/>
    <property type="match status" value="3"/>
</dbReference>
<evidence type="ECO:0000256" key="3">
    <source>
        <dbReference type="ARBA" id="ARBA00022722"/>
    </source>
</evidence>
<name>A0A4Y6I6E5_9MOLU</name>
<accession>A0A4Y6I6E5</accession>
<dbReference type="Pfam" id="PF00575">
    <property type="entry name" value="S1"/>
    <property type="match status" value="1"/>
</dbReference>
<dbReference type="InterPro" id="IPR011805">
    <property type="entry name" value="RNase_R"/>
</dbReference>
<evidence type="ECO:0000256" key="4">
    <source>
        <dbReference type="ARBA" id="ARBA00022801"/>
    </source>
</evidence>
<evidence type="ECO:0000256" key="7">
    <source>
        <dbReference type="HAMAP-Rule" id="MF_01895"/>
    </source>
</evidence>
<dbReference type="SMART" id="SM00316">
    <property type="entry name" value="S1"/>
    <property type="match status" value="1"/>
</dbReference>
<proteinExistence type="inferred from homology"/>
<dbReference type="InterPro" id="IPR003029">
    <property type="entry name" value="S1_domain"/>
</dbReference>
<evidence type="ECO:0000256" key="5">
    <source>
        <dbReference type="ARBA" id="ARBA00022839"/>
    </source>
</evidence>
<dbReference type="Proteomes" id="UP000315201">
    <property type="component" value="Chromosome"/>
</dbReference>
<keyword evidence="4 7" id="KW-0378">Hydrolase</keyword>
<dbReference type="PROSITE" id="PS50126">
    <property type="entry name" value="S1"/>
    <property type="match status" value="1"/>
</dbReference>
<dbReference type="RefSeq" id="WP_208664834.1">
    <property type="nucleotide sequence ID" value="NZ_CP041147.1"/>
</dbReference>
<sequence>MDKKLILNYIKTAKAKSFIEIAKHFKIHPKDNKTLTLTLSELQSEYLIFKNNKDQYYAPELKETIQGVLNVSAKGNFGFVDYNIDEENNTKDSVYVRSFNFNSAINGDLVQVNVYGSSDDTELNHGVITNVIERNNQTVIGFIKDKNATKYFVPVDNRFKSVKFRLVASLVPTKLNDLVMADILAYENSTVSISVSRVITNEADPMVFVKAYLEKVKAPHGFPEELTEEIANIPTTIDTEDQSNRRDLTNQMIVTIDGDDTKDFDDAITVKKLANGNYFLGVYIADVSHYVKEDTLINAEALNRGTSIYLVDRVIPMLPEQLSNGICSLNPNEKRFVIACEMEINSKGENVKIDIFQGIIESKYRLTYKQVDQYFNNQTELLPKAYSDTELTSMLDQAKELSQILHDFKINQGYVDFEIDEPKIKLDENGSVERIVIHQRGFSEVLIEDFMVRANETVAKYLFDKKLPVLYRVHEKPDELKLEGLKNSLGAIGISTKELNPNTINPNKFADFVKRVKLDRDDDFVKLMFLRSMQKAVYSDHNIGHFGLASEFYCHFTSPIRRYPDLIIHRIIRNFLINKDKSHLAEFKEILPTFGDLNTRSEQKAVQIERSVNDLKFAEFLKNQVGKTFKAQILSILNFGFFVEFDFKASGLVHKSTLIDAEYTANETLTKLVSDKRTFTIGDWVEVVVLGVDLVEGKVECVLSDLYQKYVEQKFQEESKRKNASNKKQTRSK</sequence>
<dbReference type="GO" id="GO:0005829">
    <property type="term" value="C:cytosol"/>
    <property type="evidence" value="ECO:0007669"/>
    <property type="project" value="TreeGrafter"/>
</dbReference>
<dbReference type="GO" id="GO:0008859">
    <property type="term" value="F:exoribonuclease II activity"/>
    <property type="evidence" value="ECO:0007669"/>
    <property type="project" value="UniProtKB-UniRule"/>
</dbReference>
<reference evidence="9 10" key="1">
    <citation type="submission" date="2019-06" db="EMBL/GenBank/DDBJ databases">
        <title>Mycoplasma nasistruthionis sp. nov. str Ms03.</title>
        <authorList>
            <person name="Botes A."/>
        </authorList>
    </citation>
    <scope>NUCLEOTIDE SEQUENCE [LARGE SCALE GENOMIC DNA]</scope>
    <source>
        <strain evidence="9 10">Ms03</strain>
    </source>
</reference>
<keyword evidence="2 7" id="KW-0963">Cytoplasm</keyword>
<protein>
    <recommendedName>
        <fullName evidence="7">Ribonuclease R</fullName>
        <shortName evidence="7">RNase R</shortName>
        <ecNumber evidence="7">3.1.13.1</ecNumber>
    </recommendedName>
</protein>
<dbReference type="InterPro" id="IPR001900">
    <property type="entry name" value="RNase_II/R"/>
</dbReference>
<dbReference type="NCBIfam" id="TIGR02063">
    <property type="entry name" value="RNase_R"/>
    <property type="match status" value="1"/>
</dbReference>
<comment type="function">
    <text evidence="7">3'-5' exoribonuclease that releases 5'-nucleoside monophosphates and is involved in maturation of structured RNAs.</text>
</comment>
<feature type="domain" description="S1 motif" evidence="8">
    <location>
        <begin position="626"/>
        <end position="704"/>
    </location>
</feature>
<dbReference type="AlphaFoldDB" id="A0A4Y6I6E5"/>
<comment type="catalytic activity">
    <reaction evidence="1 7">
        <text>Exonucleolytic cleavage in the 3'- to 5'-direction to yield nucleoside 5'-phosphates.</text>
        <dbReference type="EC" id="3.1.13.1"/>
    </reaction>
</comment>
<evidence type="ECO:0000259" key="8">
    <source>
        <dbReference type="PROSITE" id="PS50126"/>
    </source>
</evidence>
<dbReference type="PANTHER" id="PTHR23355">
    <property type="entry name" value="RIBONUCLEASE"/>
    <property type="match status" value="1"/>
</dbReference>
<dbReference type="PANTHER" id="PTHR23355:SF9">
    <property type="entry name" value="DIS3-LIKE EXONUCLEASE 2"/>
    <property type="match status" value="1"/>
</dbReference>
<gene>
    <name evidence="7 9" type="primary">rnr</name>
    <name evidence="9" type="ORF">FIV53_00315</name>
</gene>
<evidence type="ECO:0000256" key="1">
    <source>
        <dbReference type="ARBA" id="ARBA00001849"/>
    </source>
</evidence>
<keyword evidence="6 7" id="KW-0694">RNA-binding</keyword>
<dbReference type="SMART" id="SM00955">
    <property type="entry name" value="RNB"/>
    <property type="match status" value="1"/>
</dbReference>
<organism evidence="9 10">
    <name type="scientific">Mycoplasma nasistruthionis</name>
    <dbReference type="NCBI Taxonomy" id="353852"/>
    <lineage>
        <taxon>Bacteria</taxon>
        <taxon>Bacillati</taxon>
        <taxon>Mycoplasmatota</taxon>
        <taxon>Mollicutes</taxon>
        <taxon>Mycoplasmataceae</taxon>
        <taxon>Mycoplasma</taxon>
    </lineage>
</organism>
<keyword evidence="5 7" id="KW-0269">Exonuclease</keyword>
<evidence type="ECO:0000256" key="2">
    <source>
        <dbReference type="ARBA" id="ARBA00022490"/>
    </source>
</evidence>
<comment type="similarity">
    <text evidence="7">Belongs to the RNR ribonuclease family. RNase R subfamily.</text>
</comment>
<dbReference type="InterPro" id="IPR050180">
    <property type="entry name" value="RNR_Ribonuclease"/>
</dbReference>
<evidence type="ECO:0000313" key="10">
    <source>
        <dbReference type="Proteomes" id="UP000315201"/>
    </source>
</evidence>
<comment type="subcellular location">
    <subcellularLocation>
        <location evidence="7">Cytoplasm</location>
    </subcellularLocation>
</comment>
<dbReference type="NCBIfam" id="TIGR00358">
    <property type="entry name" value="3_prime_RNase"/>
    <property type="match status" value="1"/>
</dbReference>
<dbReference type="Gene3D" id="2.40.50.140">
    <property type="entry name" value="Nucleic acid-binding proteins"/>
    <property type="match status" value="2"/>
</dbReference>
<keyword evidence="3 7" id="KW-0540">Nuclease</keyword>
<dbReference type="EMBL" id="CP041147">
    <property type="protein sequence ID" value="QDF64769.1"/>
    <property type="molecule type" value="Genomic_DNA"/>
</dbReference>
<dbReference type="InterPro" id="IPR012340">
    <property type="entry name" value="NA-bd_OB-fold"/>
</dbReference>